<evidence type="ECO:0000256" key="4">
    <source>
        <dbReference type="ARBA" id="ARBA00022723"/>
    </source>
</evidence>
<dbReference type="EMBL" id="LAZR01032699">
    <property type="protein sequence ID" value="KKL50160.1"/>
    <property type="molecule type" value="Genomic_DNA"/>
</dbReference>
<dbReference type="InterPro" id="IPR052038">
    <property type="entry name" value="Type-VII_TA_antitoxin"/>
</dbReference>
<accession>A0A0F9EYR1</accession>
<evidence type="ECO:0000256" key="3">
    <source>
        <dbReference type="ARBA" id="ARBA00022695"/>
    </source>
</evidence>
<organism evidence="9">
    <name type="scientific">marine sediment metagenome</name>
    <dbReference type="NCBI Taxonomy" id="412755"/>
    <lineage>
        <taxon>unclassified sequences</taxon>
        <taxon>metagenomes</taxon>
        <taxon>ecological metagenomes</taxon>
    </lineage>
</organism>
<protein>
    <recommendedName>
        <fullName evidence="8">Polymerase beta nucleotidyltransferase domain-containing protein</fullName>
    </recommendedName>
</protein>
<keyword evidence="5" id="KW-0547">Nucleotide-binding</keyword>
<feature type="domain" description="Polymerase beta nucleotidyltransferase" evidence="8">
    <location>
        <begin position="10"/>
        <end position="77"/>
    </location>
</feature>
<gene>
    <name evidence="9" type="ORF">LCGC14_2308280</name>
</gene>
<evidence type="ECO:0000256" key="6">
    <source>
        <dbReference type="ARBA" id="ARBA00022840"/>
    </source>
</evidence>
<dbReference type="GO" id="GO:0016779">
    <property type="term" value="F:nucleotidyltransferase activity"/>
    <property type="evidence" value="ECO:0007669"/>
    <property type="project" value="UniProtKB-KW"/>
</dbReference>
<evidence type="ECO:0000256" key="1">
    <source>
        <dbReference type="ARBA" id="ARBA00001946"/>
    </source>
</evidence>
<dbReference type="PANTHER" id="PTHR33571">
    <property type="entry name" value="SSL8005 PROTEIN"/>
    <property type="match status" value="1"/>
</dbReference>
<comment type="cofactor">
    <cofactor evidence="1">
        <name>Mg(2+)</name>
        <dbReference type="ChEBI" id="CHEBI:18420"/>
    </cofactor>
</comment>
<dbReference type="GO" id="GO:0005524">
    <property type="term" value="F:ATP binding"/>
    <property type="evidence" value="ECO:0007669"/>
    <property type="project" value="UniProtKB-KW"/>
</dbReference>
<keyword evidence="3" id="KW-0548">Nucleotidyltransferase</keyword>
<proteinExistence type="predicted"/>
<dbReference type="InterPro" id="IPR043519">
    <property type="entry name" value="NT_sf"/>
</dbReference>
<sequence>MDFLTQYLAQIQQLCRKHNVSELFVFGSALGNSFNEGSDIDFIVDFSGISLEDYADNYFDLKFSLEELLKRDVDLLEKKLYGILI</sequence>
<dbReference type="PANTHER" id="PTHR33571:SF12">
    <property type="entry name" value="BSL3053 PROTEIN"/>
    <property type="match status" value="1"/>
</dbReference>
<dbReference type="CDD" id="cd05403">
    <property type="entry name" value="NT_KNTase_like"/>
    <property type="match status" value="1"/>
</dbReference>
<reference evidence="9" key="1">
    <citation type="journal article" date="2015" name="Nature">
        <title>Complex archaea that bridge the gap between prokaryotes and eukaryotes.</title>
        <authorList>
            <person name="Spang A."/>
            <person name="Saw J.H."/>
            <person name="Jorgensen S.L."/>
            <person name="Zaremba-Niedzwiedzka K."/>
            <person name="Martijn J."/>
            <person name="Lind A.E."/>
            <person name="van Eijk R."/>
            <person name="Schleper C."/>
            <person name="Guy L."/>
            <person name="Ettema T.J."/>
        </authorList>
    </citation>
    <scope>NUCLEOTIDE SEQUENCE</scope>
</reference>
<evidence type="ECO:0000256" key="5">
    <source>
        <dbReference type="ARBA" id="ARBA00022741"/>
    </source>
</evidence>
<keyword evidence="4" id="KW-0479">Metal-binding</keyword>
<dbReference type="SUPFAM" id="SSF81301">
    <property type="entry name" value="Nucleotidyltransferase"/>
    <property type="match status" value="1"/>
</dbReference>
<dbReference type="InterPro" id="IPR041633">
    <property type="entry name" value="Polbeta"/>
</dbReference>
<evidence type="ECO:0000259" key="8">
    <source>
        <dbReference type="Pfam" id="PF18765"/>
    </source>
</evidence>
<evidence type="ECO:0000256" key="7">
    <source>
        <dbReference type="ARBA" id="ARBA00022842"/>
    </source>
</evidence>
<evidence type="ECO:0000256" key="2">
    <source>
        <dbReference type="ARBA" id="ARBA00022679"/>
    </source>
</evidence>
<keyword evidence="2" id="KW-0808">Transferase</keyword>
<keyword evidence="7" id="KW-0460">Magnesium</keyword>
<keyword evidence="6" id="KW-0067">ATP-binding</keyword>
<dbReference type="AlphaFoldDB" id="A0A0F9EYR1"/>
<dbReference type="Pfam" id="PF18765">
    <property type="entry name" value="Polbeta"/>
    <property type="match status" value="1"/>
</dbReference>
<name>A0A0F9EYR1_9ZZZZ</name>
<comment type="caution">
    <text evidence="9">The sequence shown here is derived from an EMBL/GenBank/DDBJ whole genome shotgun (WGS) entry which is preliminary data.</text>
</comment>
<evidence type="ECO:0000313" key="9">
    <source>
        <dbReference type="EMBL" id="KKL50160.1"/>
    </source>
</evidence>
<dbReference type="GO" id="GO:0046872">
    <property type="term" value="F:metal ion binding"/>
    <property type="evidence" value="ECO:0007669"/>
    <property type="project" value="UniProtKB-KW"/>
</dbReference>
<dbReference type="Gene3D" id="3.30.460.10">
    <property type="entry name" value="Beta Polymerase, domain 2"/>
    <property type="match status" value="1"/>
</dbReference>